<dbReference type="Pfam" id="PF00379">
    <property type="entry name" value="Chitin_bind_4"/>
    <property type="match status" value="2"/>
</dbReference>
<dbReference type="EMBL" id="OUUW01000009">
    <property type="protein sequence ID" value="SPP85115.1"/>
    <property type="molecule type" value="Genomic_DNA"/>
</dbReference>
<keyword evidence="3" id="KW-0732">Signal</keyword>
<evidence type="ECO:0000256" key="3">
    <source>
        <dbReference type="SAM" id="SignalP"/>
    </source>
</evidence>
<dbReference type="GO" id="GO:0042302">
    <property type="term" value="F:structural constituent of cuticle"/>
    <property type="evidence" value="ECO:0007669"/>
    <property type="project" value="UniProtKB-UniRule"/>
</dbReference>
<feature type="compositionally biased region" description="Gly residues" evidence="2">
    <location>
        <begin position="721"/>
        <end position="730"/>
    </location>
</feature>
<dbReference type="OMA" id="GTSHIHG"/>
<gene>
    <name evidence="4" type="ORF">DGUA_6G015003</name>
</gene>
<feature type="region of interest" description="Disordered" evidence="2">
    <location>
        <begin position="196"/>
        <end position="237"/>
    </location>
</feature>
<feature type="signal peptide" evidence="3">
    <location>
        <begin position="1"/>
        <end position="21"/>
    </location>
</feature>
<feature type="compositionally biased region" description="Low complexity" evidence="2">
    <location>
        <begin position="202"/>
        <end position="235"/>
    </location>
</feature>
<evidence type="ECO:0000256" key="2">
    <source>
        <dbReference type="SAM" id="MobiDB-lite"/>
    </source>
</evidence>
<dbReference type="AlphaFoldDB" id="A0A3B0JSP5"/>
<sequence>MSLKSVAILLLLALCLSNVLAAVTTVRPYKFGFTIDEQQHRAEQRDERGIVMGEFGFITADGIYHVTVYATDEEGKFHIVSMKSYPYAGPIAPKTVAASTTTRAPPPPSAPAALPKYNFNTEACSGCFLKKSPAAGSPKTEIRTLSKPLPELATVQQGKPTTNRLEAGSQDHGVNVQLPFRQSIAQTIEVARQQGLGHSPATKTQHNTNTNSNNNPYTNTQHTSTKHTIAATTTSPKPLQKRIEVGLDLAMTTYSTSKAAVTGHVISQMQNSKSPSSNRKVDYDVGIIRTADKVSPSSSTAVNYAKQPAATHASQPAGTYAAQPEGTYATQPAATYAPLNIKLNADAVRQASAFVSSVKAPLALAEQPIVPPATVPASQVPIFSVGSTSAQSSPLTSGIGQANVPQASNVEQQTHPVAFSSPATAAQPTAGQIFGLGAQPSTQFAQFPAPIQSPQQQQLYTPTTLTQQAAATYAPLNIKLNADAVRQASAFGSSVKAPLALAEQPIVPPATVPASQVPIFSVGSTSAQSSPLTSGIGHSNVPQASNVVQQTHPVAFSSPATAAQPTAGQIFGLGAQPSTQFAQFPAPIQSTQQQQLHTPTTLTQSTQQRYPLNTPTQTGLSGAGGLSATGNAIPTKIGGSPAVVGISGGSLPKGNVGNGGVAGGASAGSFPQGNAGNRGVSGAPLGGPSGGSFPKGVGGNGGLAGTPLSGASGGRSPSLGGISGGAGGRPAGSAAGGASLPAGSFPAGGSGAAGSVYRGSGPTGSASGEASGDLYKFKYILDYNGHEEAGSRNGDKEGNYFAIGEDAVRRTVEYIANEFGFQPHISWQKLDEKSVLPAENSLKHYEFKWFKAAQ</sequence>
<dbReference type="Proteomes" id="UP000268350">
    <property type="component" value="Unassembled WGS sequence"/>
</dbReference>
<dbReference type="InterPro" id="IPR000618">
    <property type="entry name" value="Insect_cuticle"/>
</dbReference>
<evidence type="ECO:0000313" key="5">
    <source>
        <dbReference type="Proteomes" id="UP000268350"/>
    </source>
</evidence>
<name>A0A3B0JSP5_DROGU</name>
<feature type="chain" id="PRO_5017205700" evidence="3">
    <location>
        <begin position="22"/>
        <end position="854"/>
    </location>
</feature>
<accession>A0A3B0JSP5</accession>
<protein>
    <submittedName>
        <fullName evidence="4">Blast:Protein lethal(3)malignant blood neoplasm 1</fullName>
    </submittedName>
</protein>
<proteinExistence type="predicted"/>
<evidence type="ECO:0000256" key="1">
    <source>
        <dbReference type="PROSITE-ProRule" id="PRU00497"/>
    </source>
</evidence>
<keyword evidence="5" id="KW-1185">Reference proteome</keyword>
<dbReference type="OrthoDB" id="6362401at2759"/>
<feature type="region of interest" description="Disordered" evidence="2">
    <location>
        <begin position="669"/>
        <end position="737"/>
    </location>
</feature>
<keyword evidence="1" id="KW-0193">Cuticle</keyword>
<evidence type="ECO:0000313" key="4">
    <source>
        <dbReference type="EMBL" id="SPP85115.1"/>
    </source>
</evidence>
<organism evidence="4 5">
    <name type="scientific">Drosophila guanche</name>
    <name type="common">Fruit fly</name>
    <dbReference type="NCBI Taxonomy" id="7266"/>
    <lineage>
        <taxon>Eukaryota</taxon>
        <taxon>Metazoa</taxon>
        <taxon>Ecdysozoa</taxon>
        <taxon>Arthropoda</taxon>
        <taxon>Hexapoda</taxon>
        <taxon>Insecta</taxon>
        <taxon>Pterygota</taxon>
        <taxon>Neoptera</taxon>
        <taxon>Endopterygota</taxon>
        <taxon>Diptera</taxon>
        <taxon>Brachycera</taxon>
        <taxon>Muscomorpha</taxon>
        <taxon>Ephydroidea</taxon>
        <taxon>Drosophilidae</taxon>
        <taxon>Drosophila</taxon>
        <taxon>Sophophora</taxon>
    </lineage>
</organism>
<reference evidence="5" key="1">
    <citation type="submission" date="2018-01" db="EMBL/GenBank/DDBJ databases">
        <authorList>
            <person name="Alioto T."/>
            <person name="Alioto T."/>
        </authorList>
    </citation>
    <scope>NUCLEOTIDE SEQUENCE [LARGE SCALE GENOMIC DNA]</scope>
</reference>
<dbReference type="PROSITE" id="PS51155">
    <property type="entry name" value="CHIT_BIND_RR_2"/>
    <property type="match status" value="2"/>
</dbReference>